<feature type="domain" description="Potassium channel" evidence="2">
    <location>
        <begin position="88"/>
        <end position="165"/>
    </location>
</feature>
<evidence type="ECO:0000313" key="4">
    <source>
        <dbReference type="Proteomes" id="UP000607562"/>
    </source>
</evidence>
<gene>
    <name evidence="3" type="ORF">YA0871_23600</name>
</gene>
<accession>A0ABS0V946</accession>
<evidence type="ECO:0000256" key="1">
    <source>
        <dbReference type="SAM" id="Phobius"/>
    </source>
</evidence>
<feature type="transmembrane region" description="Helical" evidence="1">
    <location>
        <begin position="233"/>
        <end position="252"/>
    </location>
</feature>
<dbReference type="Proteomes" id="UP000607562">
    <property type="component" value="Unassembled WGS sequence"/>
</dbReference>
<name>A0ABS0V946_9PSED</name>
<evidence type="ECO:0000313" key="3">
    <source>
        <dbReference type="EMBL" id="MBI6635647.1"/>
    </source>
</evidence>
<evidence type="ECO:0000259" key="2">
    <source>
        <dbReference type="Pfam" id="PF07885"/>
    </source>
</evidence>
<dbReference type="SUPFAM" id="SSF81324">
    <property type="entry name" value="Voltage-gated potassium channels"/>
    <property type="match status" value="1"/>
</dbReference>
<feature type="transmembrane region" description="Helical" evidence="1">
    <location>
        <begin position="49"/>
        <end position="71"/>
    </location>
</feature>
<dbReference type="Gene3D" id="1.10.287.70">
    <property type="match status" value="1"/>
</dbReference>
<feature type="transmembrane region" description="Helical" evidence="1">
    <location>
        <begin position="77"/>
        <end position="100"/>
    </location>
</feature>
<comment type="caution">
    <text evidence="3">The sequence shown here is derived from an EMBL/GenBank/DDBJ whole genome shotgun (WGS) entry which is preliminary data.</text>
</comment>
<dbReference type="RefSeq" id="WP_186562709.1">
    <property type="nucleotide sequence ID" value="NZ_JABWQI010000036.1"/>
</dbReference>
<reference evidence="3 4" key="1">
    <citation type="submission" date="2020-12" db="EMBL/GenBank/DDBJ databases">
        <title>Comparative genomic insights into the epidemiology and virulence of plant pathogenic Pseudomonads from Turkey.</title>
        <authorList>
            <person name="Dillon M."/>
            <person name="Ruiz-Bedoya T."/>
            <person name="Bendalovic-Torma C."/>
            <person name="Guttman K.M."/>
            <person name="Kwak H."/>
            <person name="Middleton M.A."/>
            <person name="Wang P.W."/>
            <person name="Horuz S."/>
            <person name="Aysan Y."/>
            <person name="Guttman D.S."/>
        </authorList>
    </citation>
    <scope>NUCLEOTIDE SEQUENCE [LARGE SCALE GENOMIC DNA]</scope>
    <source>
        <strain evidence="3 4">Marul_2_1</strain>
    </source>
</reference>
<dbReference type="InterPro" id="IPR013099">
    <property type="entry name" value="K_chnl_dom"/>
</dbReference>
<keyword evidence="1" id="KW-0812">Transmembrane</keyword>
<sequence>MSGCALNKKADKDLKDRELSKVVQSIIMVVIGIALAVALYTVGLVDSWICGYSAIIVLYVLFAVLIFSIIRPSAWEGSIVFLFFTMIALLFIFLFSALYYKHGLSSAGSDQFSLLSGYTSLESVYFSTAVFTTLGFGDILPSGTAGKVVAATEAVMGMTYGATAIITFLGHKGWVAARGVESTPSTTECPAIDLTGLALRDIQSDQNKALEDISSTLAKLRTQLQSAHTINRLAIVFAALGGALLVSLGYWIGRLTI</sequence>
<dbReference type="Pfam" id="PF07885">
    <property type="entry name" value="Ion_trans_2"/>
    <property type="match status" value="1"/>
</dbReference>
<organism evidence="3 4">
    <name type="scientific">Pseudomonas paralactis</name>
    <dbReference type="NCBI Taxonomy" id="1615673"/>
    <lineage>
        <taxon>Bacteria</taxon>
        <taxon>Pseudomonadati</taxon>
        <taxon>Pseudomonadota</taxon>
        <taxon>Gammaproteobacteria</taxon>
        <taxon>Pseudomonadales</taxon>
        <taxon>Pseudomonadaceae</taxon>
        <taxon>Pseudomonas</taxon>
    </lineage>
</organism>
<protein>
    <recommendedName>
        <fullName evidence="2">Potassium channel domain-containing protein</fullName>
    </recommendedName>
</protein>
<keyword evidence="1" id="KW-0472">Membrane</keyword>
<proteinExistence type="predicted"/>
<feature type="transmembrane region" description="Helical" evidence="1">
    <location>
        <begin position="148"/>
        <end position="169"/>
    </location>
</feature>
<dbReference type="EMBL" id="JAEILM010000093">
    <property type="protein sequence ID" value="MBI6635647.1"/>
    <property type="molecule type" value="Genomic_DNA"/>
</dbReference>
<feature type="transmembrane region" description="Helical" evidence="1">
    <location>
        <begin position="22"/>
        <end position="42"/>
    </location>
</feature>
<keyword evidence="1" id="KW-1133">Transmembrane helix</keyword>
<keyword evidence="4" id="KW-1185">Reference proteome</keyword>
<feature type="transmembrane region" description="Helical" evidence="1">
    <location>
        <begin position="112"/>
        <end position="136"/>
    </location>
</feature>